<keyword evidence="2" id="KW-1185">Reference proteome</keyword>
<dbReference type="EMBL" id="JACIJK010000017">
    <property type="protein sequence ID" value="MBB5716928.1"/>
    <property type="molecule type" value="Genomic_DNA"/>
</dbReference>
<dbReference type="Proteomes" id="UP000546200">
    <property type="component" value="Unassembled WGS sequence"/>
</dbReference>
<dbReference type="AlphaFoldDB" id="A0A7W9BGX3"/>
<name>A0A7W9BGX3_9SPHN</name>
<dbReference type="RefSeq" id="WP_184060615.1">
    <property type="nucleotide sequence ID" value="NZ_JACIJK010000017.1"/>
</dbReference>
<evidence type="ECO:0000313" key="1">
    <source>
        <dbReference type="EMBL" id="MBB5716928.1"/>
    </source>
</evidence>
<protein>
    <submittedName>
        <fullName evidence="1">Uncharacterized protein</fullName>
    </submittedName>
</protein>
<gene>
    <name evidence="1" type="ORF">FHS94_003800</name>
</gene>
<proteinExistence type="predicted"/>
<sequence>MSYDLAVFDPTSAPSGRDEFLAWFDKQAEWAAPRDYNSLDGTSPALRDWYQLMIPQFPAMNGPDRSDAWNSRVSDYCIGSDVIYVAFASSVAKEAYTAVRRAAEQAGVGFLDASGDGEVWRPI</sequence>
<evidence type="ECO:0000313" key="2">
    <source>
        <dbReference type="Proteomes" id="UP000546200"/>
    </source>
</evidence>
<organism evidence="1 2">
    <name type="scientific">Sphingomonas aerophila</name>
    <dbReference type="NCBI Taxonomy" id="1344948"/>
    <lineage>
        <taxon>Bacteria</taxon>
        <taxon>Pseudomonadati</taxon>
        <taxon>Pseudomonadota</taxon>
        <taxon>Alphaproteobacteria</taxon>
        <taxon>Sphingomonadales</taxon>
        <taxon>Sphingomonadaceae</taxon>
        <taxon>Sphingomonas</taxon>
    </lineage>
</organism>
<reference evidence="1 2" key="1">
    <citation type="submission" date="2020-08" db="EMBL/GenBank/DDBJ databases">
        <title>Genomic Encyclopedia of Type Strains, Phase IV (KMG-IV): sequencing the most valuable type-strain genomes for metagenomic binning, comparative biology and taxonomic classification.</title>
        <authorList>
            <person name="Goeker M."/>
        </authorList>
    </citation>
    <scope>NUCLEOTIDE SEQUENCE [LARGE SCALE GENOMIC DNA]</scope>
    <source>
        <strain evidence="1 2">DSM 100044</strain>
    </source>
</reference>
<comment type="caution">
    <text evidence="1">The sequence shown here is derived from an EMBL/GenBank/DDBJ whole genome shotgun (WGS) entry which is preliminary data.</text>
</comment>
<accession>A0A7W9BGX3</accession>